<proteinExistence type="predicted"/>
<dbReference type="Proteomes" id="UP001162992">
    <property type="component" value="Chromosome 15"/>
</dbReference>
<reference evidence="2" key="1">
    <citation type="journal article" date="2024" name="Proc. Natl. Acad. Sci. U.S.A.">
        <title>Extraordinary preservation of gene collinearity over three hundred million years revealed in homosporous lycophytes.</title>
        <authorList>
            <person name="Li C."/>
            <person name="Wickell D."/>
            <person name="Kuo L.Y."/>
            <person name="Chen X."/>
            <person name="Nie B."/>
            <person name="Liao X."/>
            <person name="Peng D."/>
            <person name="Ji J."/>
            <person name="Jenkins J."/>
            <person name="Williams M."/>
            <person name="Shu S."/>
            <person name="Plott C."/>
            <person name="Barry K."/>
            <person name="Rajasekar S."/>
            <person name="Grimwood J."/>
            <person name="Han X."/>
            <person name="Sun S."/>
            <person name="Hou Z."/>
            <person name="He W."/>
            <person name="Dai G."/>
            <person name="Sun C."/>
            <person name="Schmutz J."/>
            <person name="Leebens-Mack J.H."/>
            <person name="Li F.W."/>
            <person name="Wang L."/>
        </authorList>
    </citation>
    <scope>NUCLEOTIDE SEQUENCE [LARGE SCALE GENOMIC DNA]</scope>
    <source>
        <strain evidence="2">cv. PW_Plant_1</strain>
    </source>
</reference>
<evidence type="ECO:0000313" key="2">
    <source>
        <dbReference type="Proteomes" id="UP001162992"/>
    </source>
</evidence>
<dbReference type="EMBL" id="CM055106">
    <property type="protein sequence ID" value="KAJ7529609.1"/>
    <property type="molecule type" value="Genomic_DNA"/>
</dbReference>
<protein>
    <submittedName>
        <fullName evidence="1">Uncharacterized protein</fullName>
    </submittedName>
</protein>
<organism evidence="1 2">
    <name type="scientific">Diphasiastrum complanatum</name>
    <name type="common">Issler's clubmoss</name>
    <name type="synonym">Lycopodium complanatum</name>
    <dbReference type="NCBI Taxonomy" id="34168"/>
    <lineage>
        <taxon>Eukaryota</taxon>
        <taxon>Viridiplantae</taxon>
        <taxon>Streptophyta</taxon>
        <taxon>Embryophyta</taxon>
        <taxon>Tracheophyta</taxon>
        <taxon>Lycopodiopsida</taxon>
        <taxon>Lycopodiales</taxon>
        <taxon>Lycopodiaceae</taxon>
        <taxon>Lycopodioideae</taxon>
        <taxon>Diphasiastrum</taxon>
    </lineage>
</organism>
<sequence length="568" mass="64266">MERSVLLDQASGLAMAQANYCATRCADLYGCGSQYNIQRRYASKLADGRGFFGDCTPYFRSQGARNAAAPSTSGLNQATSIAARFPVHPRSGEFPLEQKKHAFRLVAKALSAHVLLEKSEASYEQATSLTATRSPVVFAKAIILPLADSGTFQTRPENASWEKDRLRLEQARLGVGFLFDEEKIIRPISPEKKVEGVVISSKRRLERILKRERVQQKTKAQLRVETMESPTLQGDHDKQKNTSTRTRLLTAAEENKLAMATKELMRMEAMKAQLLQVLNREPTSSEWSKALKMDSLEFSQKLRYGHSCRHKLFACNAGLVKRIAKDNQAKGADLDDLIQDGRAGLLRSIEKFDVDRGFRFSTYASFWIKTAVIRSMSKRCAPVHVPAHIHEEHAKIFKARNEFIADHGEVPTDEQVAELAGTSIQRLQTLSRLFMPSKSLDKPIGADQTDTLKDFLEDEDAESALEVAEKTLREKHINQALETLTLREKEVIRQRFGLDDGNCKTLKEIGETYNLTRERVRQIQRKAMGKLQNAETSYILRPFVERKAAIQKQKPEKATRKKERSRKN</sequence>
<comment type="caution">
    <text evidence="1">The sequence shown here is derived from an EMBL/GenBank/DDBJ whole genome shotgun (WGS) entry which is preliminary data.</text>
</comment>
<gene>
    <name evidence="1" type="ORF">O6H91_15G058200</name>
</gene>
<name>A0ACC2BIQ0_DIPCM</name>
<keyword evidence="2" id="KW-1185">Reference proteome</keyword>
<evidence type="ECO:0000313" key="1">
    <source>
        <dbReference type="EMBL" id="KAJ7529609.1"/>
    </source>
</evidence>
<accession>A0ACC2BIQ0</accession>